<protein>
    <submittedName>
        <fullName evidence="8">FUSC family protein</fullName>
    </submittedName>
</protein>
<feature type="transmembrane region" description="Helical" evidence="7">
    <location>
        <begin position="501"/>
        <end position="517"/>
    </location>
</feature>
<feature type="transmembrane region" description="Helical" evidence="7">
    <location>
        <begin position="478"/>
        <end position="496"/>
    </location>
</feature>
<evidence type="ECO:0000313" key="9">
    <source>
        <dbReference type="Proteomes" id="UP001596103"/>
    </source>
</evidence>
<sequence>MTRPHAIHRTIDTRRRGHAIWRAARRALRDWNSIEGAVWLHLLKTVTAVLLAMGIAMLLDLPQPRIAMTTVFVLMQPLSGMVFAKSVYRIVGTVVGMIAAVVLGSVFVQQPELYIVGMTLWVAACTAAAMRNRHFRWYGFVLAGYTAALIGIPVVMQPNGLFLAALGRGAEVAVGILCSGMVSAVIVPRQTGSLLERTLRTRLRNFTAFASSVLTGALERSAFEGRFAGLVDDVVGLEATRAFSFFEDPVMRSRSQLLARLNSEFMDACARLHALRQLLKRVQRSEIVTAPLVPYFHELAALLAQTQRHGESDRAWALRLADTLEAWQSTLPRHVREARQALKTVSPEALQDFDTSSELMYRFTTEIVRYSRTYASAMQPGLAQETRATRYVPRTSWYVVGFTFLRTAVVVAACGWFWVQTDWPSGGMAMIAAALTCALTSSASNATRMAVQMAAGAACAAIVGYFFICYVYPNVDGFPLLCATLAPVLALGAFLTTRPRIAGYGVGFSVFFCLLAGPDNVIAYTPDLLINNGMAIVAAMLLAALAFAIVFPPRMKWLIARMCGELRGQVVIACSSELPGLGERFQSGTHDLMHQLRLVLSGRQREHRRALRWMLVTLEVGHAMVDLRREAHAASWLSDLDARWGQSLARVQTAIARLFDDPGPQMVARALKSVRTATWVAQEALGAVAHTRDRRHDAQRLLSHLHFIRSALLDRDGPLGTLARHRVRTRNAAVNNWLKG</sequence>
<keyword evidence="9" id="KW-1185">Reference proteome</keyword>
<feature type="transmembrane region" description="Helical" evidence="7">
    <location>
        <begin position="38"/>
        <end position="59"/>
    </location>
</feature>
<feature type="transmembrane region" description="Helical" evidence="7">
    <location>
        <begin position="137"/>
        <end position="156"/>
    </location>
</feature>
<feature type="transmembrane region" description="Helical" evidence="7">
    <location>
        <begin position="397"/>
        <end position="419"/>
    </location>
</feature>
<dbReference type="Pfam" id="PF04632">
    <property type="entry name" value="FUSC"/>
    <property type="match status" value="1"/>
</dbReference>
<accession>A0ABW0JF64</accession>
<dbReference type="Proteomes" id="UP001596103">
    <property type="component" value="Unassembled WGS sequence"/>
</dbReference>
<evidence type="ECO:0000256" key="3">
    <source>
        <dbReference type="ARBA" id="ARBA00022475"/>
    </source>
</evidence>
<keyword evidence="6 7" id="KW-0472">Membrane</keyword>
<evidence type="ECO:0000256" key="6">
    <source>
        <dbReference type="ARBA" id="ARBA00023136"/>
    </source>
</evidence>
<keyword evidence="2" id="KW-0813">Transport</keyword>
<dbReference type="RefSeq" id="WP_377714917.1">
    <property type="nucleotide sequence ID" value="NZ_JBHSMP010000038.1"/>
</dbReference>
<evidence type="ECO:0000256" key="7">
    <source>
        <dbReference type="SAM" id="Phobius"/>
    </source>
</evidence>
<dbReference type="PANTHER" id="PTHR30509">
    <property type="entry name" value="P-HYDROXYBENZOIC ACID EFFLUX PUMP SUBUNIT-RELATED"/>
    <property type="match status" value="1"/>
</dbReference>
<evidence type="ECO:0000256" key="5">
    <source>
        <dbReference type="ARBA" id="ARBA00022989"/>
    </source>
</evidence>
<feature type="transmembrane region" description="Helical" evidence="7">
    <location>
        <begin position="450"/>
        <end position="472"/>
    </location>
</feature>
<name>A0ABW0JF64_9BURK</name>
<proteinExistence type="predicted"/>
<evidence type="ECO:0000313" key="8">
    <source>
        <dbReference type="EMBL" id="MFC5431575.1"/>
    </source>
</evidence>
<gene>
    <name evidence="8" type="ORF">ACFPTO_22615</name>
</gene>
<keyword evidence="4 7" id="KW-0812">Transmembrane</keyword>
<evidence type="ECO:0000256" key="1">
    <source>
        <dbReference type="ARBA" id="ARBA00004651"/>
    </source>
</evidence>
<evidence type="ECO:0000256" key="2">
    <source>
        <dbReference type="ARBA" id="ARBA00022448"/>
    </source>
</evidence>
<dbReference type="EMBL" id="JBHSMP010000038">
    <property type="protein sequence ID" value="MFC5431575.1"/>
    <property type="molecule type" value="Genomic_DNA"/>
</dbReference>
<feature type="transmembrane region" description="Helical" evidence="7">
    <location>
        <begin position="162"/>
        <end position="187"/>
    </location>
</feature>
<dbReference type="PANTHER" id="PTHR30509:SF9">
    <property type="entry name" value="MULTIDRUG RESISTANCE PROTEIN MDTO"/>
    <property type="match status" value="1"/>
</dbReference>
<dbReference type="InterPro" id="IPR006726">
    <property type="entry name" value="PHBA_efflux_AaeB/fusaric-R"/>
</dbReference>
<comment type="subcellular location">
    <subcellularLocation>
        <location evidence="1">Cell membrane</location>
        <topology evidence="1">Multi-pass membrane protein</topology>
    </subcellularLocation>
</comment>
<reference evidence="9" key="1">
    <citation type="journal article" date="2019" name="Int. J. Syst. Evol. Microbiol.">
        <title>The Global Catalogue of Microorganisms (GCM) 10K type strain sequencing project: providing services to taxonomists for standard genome sequencing and annotation.</title>
        <authorList>
            <consortium name="The Broad Institute Genomics Platform"/>
            <consortium name="The Broad Institute Genome Sequencing Center for Infectious Disease"/>
            <person name="Wu L."/>
            <person name="Ma J."/>
        </authorList>
    </citation>
    <scope>NUCLEOTIDE SEQUENCE [LARGE SCALE GENOMIC DNA]</scope>
    <source>
        <strain evidence="9">CCUG 56042</strain>
    </source>
</reference>
<comment type="caution">
    <text evidence="8">The sequence shown here is derived from an EMBL/GenBank/DDBJ whole genome shotgun (WGS) entry which is preliminary data.</text>
</comment>
<organism evidence="8 9">
    <name type="scientific">Paraburkholderia denitrificans</name>
    <dbReference type="NCBI Taxonomy" id="694025"/>
    <lineage>
        <taxon>Bacteria</taxon>
        <taxon>Pseudomonadati</taxon>
        <taxon>Pseudomonadota</taxon>
        <taxon>Betaproteobacteria</taxon>
        <taxon>Burkholderiales</taxon>
        <taxon>Burkholderiaceae</taxon>
        <taxon>Paraburkholderia</taxon>
    </lineage>
</organism>
<feature type="transmembrane region" description="Helical" evidence="7">
    <location>
        <begin position="529"/>
        <end position="551"/>
    </location>
</feature>
<evidence type="ECO:0000256" key="4">
    <source>
        <dbReference type="ARBA" id="ARBA00022692"/>
    </source>
</evidence>
<feature type="transmembrane region" description="Helical" evidence="7">
    <location>
        <begin position="90"/>
        <end position="107"/>
    </location>
</feature>
<keyword evidence="3" id="KW-1003">Cell membrane</keyword>
<keyword evidence="5 7" id="KW-1133">Transmembrane helix</keyword>